<protein>
    <submittedName>
        <fullName evidence="2">Uncharacterized protein</fullName>
    </submittedName>
</protein>
<evidence type="ECO:0000256" key="1">
    <source>
        <dbReference type="SAM" id="Phobius"/>
    </source>
</evidence>
<organism evidence="2 3">
    <name type="scientific">Heracleum sosnowskyi</name>
    <dbReference type="NCBI Taxonomy" id="360622"/>
    <lineage>
        <taxon>Eukaryota</taxon>
        <taxon>Viridiplantae</taxon>
        <taxon>Streptophyta</taxon>
        <taxon>Embryophyta</taxon>
        <taxon>Tracheophyta</taxon>
        <taxon>Spermatophyta</taxon>
        <taxon>Magnoliopsida</taxon>
        <taxon>eudicotyledons</taxon>
        <taxon>Gunneridae</taxon>
        <taxon>Pentapetalae</taxon>
        <taxon>asterids</taxon>
        <taxon>campanulids</taxon>
        <taxon>Apiales</taxon>
        <taxon>Apiaceae</taxon>
        <taxon>Apioideae</taxon>
        <taxon>apioid superclade</taxon>
        <taxon>Tordylieae</taxon>
        <taxon>Tordyliinae</taxon>
        <taxon>Heracleum</taxon>
    </lineage>
</organism>
<keyword evidence="1" id="KW-1133">Transmembrane helix</keyword>
<comment type="caution">
    <text evidence="2">The sequence shown here is derived from an EMBL/GenBank/DDBJ whole genome shotgun (WGS) entry which is preliminary data.</text>
</comment>
<dbReference type="EMBL" id="JAUIZM010000012">
    <property type="protein sequence ID" value="KAK1353695.1"/>
    <property type="molecule type" value="Genomic_DNA"/>
</dbReference>
<keyword evidence="1" id="KW-0812">Transmembrane</keyword>
<evidence type="ECO:0000313" key="2">
    <source>
        <dbReference type="EMBL" id="KAK1353695.1"/>
    </source>
</evidence>
<dbReference type="AlphaFoldDB" id="A0AAD8GT55"/>
<gene>
    <name evidence="2" type="ORF">POM88_052060</name>
</gene>
<keyword evidence="3" id="KW-1185">Reference proteome</keyword>
<reference evidence="2" key="2">
    <citation type="submission" date="2023-05" db="EMBL/GenBank/DDBJ databases">
        <authorList>
            <person name="Schelkunov M.I."/>
        </authorList>
    </citation>
    <scope>NUCLEOTIDE SEQUENCE</scope>
    <source>
        <strain evidence="2">Hsosn_3</strain>
        <tissue evidence="2">Leaf</tissue>
    </source>
</reference>
<dbReference type="Proteomes" id="UP001237642">
    <property type="component" value="Unassembled WGS sequence"/>
</dbReference>
<feature type="transmembrane region" description="Helical" evidence="1">
    <location>
        <begin position="52"/>
        <end position="70"/>
    </location>
</feature>
<evidence type="ECO:0000313" key="3">
    <source>
        <dbReference type="Proteomes" id="UP001237642"/>
    </source>
</evidence>
<name>A0AAD8GT55_9APIA</name>
<sequence>MAQQIQICDVKPNLVTLPHCKNTINVQHLKHGTEFVSPRALQLEGNWKKQRGGGHVIGMWSLGIALGLGLGTWSLGVALGLGLLELFGLGLLGARRRSCDRHVFVWNRARAGPRHMVIGSCAWAGPVRGVRVGPVRGARFGAGSGLGHMGFLAGLDRLGQSGPAYQVLSAT</sequence>
<proteinExistence type="predicted"/>
<accession>A0AAD8GT55</accession>
<reference evidence="2" key="1">
    <citation type="submission" date="2023-02" db="EMBL/GenBank/DDBJ databases">
        <title>Genome of toxic invasive species Heracleum sosnowskyi carries increased number of genes despite the absence of recent whole-genome duplications.</title>
        <authorList>
            <person name="Schelkunov M."/>
            <person name="Shtratnikova V."/>
            <person name="Makarenko M."/>
            <person name="Klepikova A."/>
            <person name="Omelchenko D."/>
            <person name="Novikova G."/>
            <person name="Obukhova E."/>
            <person name="Bogdanov V."/>
            <person name="Penin A."/>
            <person name="Logacheva M."/>
        </authorList>
    </citation>
    <scope>NUCLEOTIDE SEQUENCE</scope>
    <source>
        <strain evidence="2">Hsosn_3</strain>
        <tissue evidence="2">Leaf</tissue>
    </source>
</reference>
<keyword evidence="1" id="KW-0472">Membrane</keyword>